<evidence type="ECO:0000256" key="1">
    <source>
        <dbReference type="SAM" id="Phobius"/>
    </source>
</evidence>
<keyword evidence="1" id="KW-0472">Membrane</keyword>
<dbReference type="AlphaFoldDB" id="X1QIY7"/>
<keyword evidence="1" id="KW-0812">Transmembrane</keyword>
<comment type="caution">
    <text evidence="2">The sequence shown here is derived from an EMBL/GenBank/DDBJ whole genome shotgun (WGS) entry which is preliminary data.</text>
</comment>
<evidence type="ECO:0008006" key="3">
    <source>
        <dbReference type="Google" id="ProtNLM"/>
    </source>
</evidence>
<accession>X1QIY7</accession>
<organism evidence="2">
    <name type="scientific">marine sediment metagenome</name>
    <dbReference type="NCBI Taxonomy" id="412755"/>
    <lineage>
        <taxon>unclassified sequences</taxon>
        <taxon>metagenomes</taxon>
        <taxon>ecological metagenomes</taxon>
    </lineage>
</organism>
<name>X1QIY7_9ZZZZ</name>
<feature type="transmembrane region" description="Helical" evidence="1">
    <location>
        <begin position="39"/>
        <end position="60"/>
    </location>
</feature>
<feature type="non-terminal residue" evidence="2">
    <location>
        <position position="1"/>
    </location>
</feature>
<reference evidence="2" key="1">
    <citation type="journal article" date="2014" name="Front. Microbiol.">
        <title>High frequency of phylogenetically diverse reductive dehalogenase-homologous genes in deep subseafloor sedimentary metagenomes.</title>
        <authorList>
            <person name="Kawai M."/>
            <person name="Futagami T."/>
            <person name="Toyoda A."/>
            <person name="Takaki Y."/>
            <person name="Nishi S."/>
            <person name="Hori S."/>
            <person name="Arai W."/>
            <person name="Tsubouchi T."/>
            <person name="Morono Y."/>
            <person name="Uchiyama I."/>
            <person name="Ito T."/>
            <person name="Fujiyama A."/>
            <person name="Inagaki F."/>
            <person name="Takami H."/>
        </authorList>
    </citation>
    <scope>NUCLEOTIDE SEQUENCE</scope>
    <source>
        <strain evidence="2">Expedition CK06-06</strain>
    </source>
</reference>
<protein>
    <recommendedName>
        <fullName evidence="3">Band 7 domain-containing protein</fullName>
    </recommendedName>
</protein>
<dbReference type="EMBL" id="BARV01036519">
    <property type="protein sequence ID" value="GAI54786.1"/>
    <property type="molecule type" value="Genomic_DNA"/>
</dbReference>
<keyword evidence="1" id="KW-1133">Transmembrane helix</keyword>
<evidence type="ECO:0000313" key="2">
    <source>
        <dbReference type="EMBL" id="GAI54786.1"/>
    </source>
</evidence>
<gene>
    <name evidence="2" type="ORF">S06H3_56734</name>
</gene>
<proteinExistence type="predicted"/>
<sequence length="178" mass="19996">RIRPFNEPGGILHTAASAIDYQFGFKISQTWFYKLLEKAIVPLILFAAAALYFLSCIVVVGPDEQAIIEHFGNPVKGADGVKIGVKIYEPGLSLKWPWPIDKIYKYPTKRIMELAIGYKPKIDPQTGMPEREPKLWGTQHYEEEYKLLVASRQSSATLSADDVPVSLVIAYTAKIELQ</sequence>